<gene>
    <name evidence="2" type="primary">TTPAL_4</name>
    <name evidence="2" type="ORF">g.10350</name>
</gene>
<dbReference type="PANTHER" id="PTHR10174">
    <property type="entry name" value="ALPHA-TOCOPHEROL TRANSFER PROTEIN-RELATED"/>
    <property type="match status" value="1"/>
</dbReference>
<dbReference type="SUPFAM" id="SSF46938">
    <property type="entry name" value="CRAL/TRIO N-terminal domain"/>
    <property type="match status" value="1"/>
</dbReference>
<name>A0A0C9RRA5_9HYME</name>
<dbReference type="Gene3D" id="3.40.525.10">
    <property type="entry name" value="CRAL-TRIO lipid binding domain"/>
    <property type="match status" value="1"/>
</dbReference>
<evidence type="ECO:0000313" key="2">
    <source>
        <dbReference type="EMBL" id="JAG79608.1"/>
    </source>
</evidence>
<dbReference type="PROSITE" id="PS50191">
    <property type="entry name" value="CRAL_TRIO"/>
    <property type="match status" value="1"/>
</dbReference>
<accession>A0A0C9RRA5</accession>
<dbReference type="AlphaFoldDB" id="A0A0C9RRA5"/>
<dbReference type="InterPro" id="IPR036273">
    <property type="entry name" value="CRAL/TRIO_N_dom_sf"/>
</dbReference>
<dbReference type="Pfam" id="PF00650">
    <property type="entry name" value="CRAL_TRIO"/>
    <property type="match status" value="1"/>
</dbReference>
<feature type="domain" description="CRAL-TRIO" evidence="1">
    <location>
        <begin position="152"/>
        <end position="247"/>
    </location>
</feature>
<dbReference type="SUPFAM" id="SSF52087">
    <property type="entry name" value="CRAL/TRIO domain"/>
    <property type="match status" value="1"/>
</dbReference>
<dbReference type="InterPro" id="IPR036865">
    <property type="entry name" value="CRAL-TRIO_dom_sf"/>
</dbReference>
<dbReference type="EMBL" id="GBYB01009841">
    <property type="protein sequence ID" value="JAG79608.1"/>
    <property type="molecule type" value="Transcribed_RNA"/>
</dbReference>
<organism evidence="2">
    <name type="scientific">Fopius arisanus</name>
    <dbReference type="NCBI Taxonomy" id="64838"/>
    <lineage>
        <taxon>Eukaryota</taxon>
        <taxon>Metazoa</taxon>
        <taxon>Ecdysozoa</taxon>
        <taxon>Arthropoda</taxon>
        <taxon>Hexapoda</taxon>
        <taxon>Insecta</taxon>
        <taxon>Pterygota</taxon>
        <taxon>Neoptera</taxon>
        <taxon>Endopterygota</taxon>
        <taxon>Hymenoptera</taxon>
        <taxon>Apocrita</taxon>
        <taxon>Ichneumonoidea</taxon>
        <taxon>Braconidae</taxon>
        <taxon>Opiinae</taxon>
        <taxon>Fopius</taxon>
    </lineage>
</organism>
<dbReference type="InterPro" id="IPR001251">
    <property type="entry name" value="CRAL-TRIO_dom"/>
</dbReference>
<proteinExistence type="predicted"/>
<dbReference type="CDD" id="cd00170">
    <property type="entry name" value="SEC14"/>
    <property type="match status" value="1"/>
</dbReference>
<dbReference type="PANTHER" id="PTHR10174:SF213">
    <property type="entry name" value="CRAL-TRIO DOMAIN-CONTAINING PROTEIN"/>
    <property type="match status" value="1"/>
</dbReference>
<dbReference type="GO" id="GO:1902936">
    <property type="term" value="F:phosphatidylinositol bisphosphate binding"/>
    <property type="evidence" value="ECO:0007669"/>
    <property type="project" value="TreeGrafter"/>
</dbReference>
<evidence type="ECO:0000259" key="1">
    <source>
        <dbReference type="PROSITE" id="PS50191"/>
    </source>
</evidence>
<dbReference type="GO" id="GO:0016020">
    <property type="term" value="C:membrane"/>
    <property type="evidence" value="ECO:0007669"/>
    <property type="project" value="TreeGrafter"/>
</dbReference>
<sequence>MAVIPKVPFEELLKREPELKESDIQALREWCSKQPHLPKISPTELAVFLHSNYYRVEPTKNTIETFYTIRSHIPEFFNNRDPFGVKELRQAFNTACYMQLDGTTPEGYQIAYGRFIDLDPSHYVYNDCMKYWNMVTDLWIRQMGTMKGHLFVVDIDGITFGHAGRLSPMGLKKYLTFLQEGLPVRLKGLHFLNSMPVMEIILGMMKPFMKKELMDILHIHTSNETAAKFFPIELLPNESGGKAGSLMELHAKNIKRLEANRDWFLEDEQTMRVNEALRPGKQKTATDLFGVEGSFKKLDID</sequence>
<dbReference type="PRINTS" id="PR00180">
    <property type="entry name" value="CRETINALDHBP"/>
</dbReference>
<protein>
    <submittedName>
        <fullName evidence="2">TTPAL_4 protein</fullName>
    </submittedName>
</protein>
<reference evidence="2" key="1">
    <citation type="submission" date="2015-01" db="EMBL/GenBank/DDBJ databases">
        <title>Transcriptome Assembly of Fopius arisanus.</title>
        <authorList>
            <person name="Geib S."/>
        </authorList>
    </citation>
    <scope>NUCLEOTIDE SEQUENCE</scope>
</reference>